<feature type="signal peptide" evidence="2">
    <location>
        <begin position="1"/>
        <end position="32"/>
    </location>
</feature>
<dbReference type="PANTHER" id="PTHR30332">
    <property type="entry name" value="PROBABLE GENERAL SECRETION PATHWAY PROTEIN D"/>
    <property type="match status" value="1"/>
</dbReference>
<dbReference type="STRING" id="1305731.GCA_000934705_00536"/>
<dbReference type="AlphaFoldDB" id="A0A0P7YF94"/>
<organism evidence="5 6">
    <name type="scientific">Marinobacter excellens HL-55</name>
    <dbReference type="NCBI Taxonomy" id="1305731"/>
    <lineage>
        <taxon>Bacteria</taxon>
        <taxon>Pseudomonadati</taxon>
        <taxon>Pseudomonadota</taxon>
        <taxon>Gammaproteobacteria</taxon>
        <taxon>Pseudomonadales</taxon>
        <taxon>Marinobacteraceae</taxon>
        <taxon>Marinobacter</taxon>
    </lineage>
</organism>
<evidence type="ECO:0000313" key="6">
    <source>
        <dbReference type="Proteomes" id="UP000050416"/>
    </source>
</evidence>
<dbReference type="PATRIC" id="fig|1305731.5.peg.355"/>
<keyword evidence="2" id="KW-0732">Signal</keyword>
<dbReference type="InterPro" id="IPR050810">
    <property type="entry name" value="Bact_Secretion_Sys_Channel"/>
</dbReference>
<dbReference type="InterPro" id="IPR004846">
    <property type="entry name" value="T2SS/T3SS_dom"/>
</dbReference>
<feature type="chain" id="PRO_5006146226" evidence="2">
    <location>
        <begin position="33"/>
        <end position="396"/>
    </location>
</feature>
<dbReference type="Pfam" id="PF13629">
    <property type="entry name" value="T2SS-T3SS_pil_N"/>
    <property type="match status" value="1"/>
</dbReference>
<dbReference type="InterPro" id="IPR032789">
    <property type="entry name" value="T2SS-T3SS_pil_N"/>
</dbReference>
<feature type="domain" description="Type II/III secretion system secretin-like" evidence="3">
    <location>
        <begin position="192"/>
        <end position="352"/>
    </location>
</feature>
<evidence type="ECO:0000259" key="3">
    <source>
        <dbReference type="Pfam" id="PF00263"/>
    </source>
</evidence>
<dbReference type="InterPro" id="IPR001775">
    <property type="entry name" value="GspD/PilQ"/>
</dbReference>
<proteinExistence type="inferred from homology"/>
<dbReference type="EMBL" id="LJZQ01000008">
    <property type="protein sequence ID" value="KPQ29153.1"/>
    <property type="molecule type" value="Genomic_DNA"/>
</dbReference>
<comment type="caution">
    <text evidence="5">The sequence shown here is derived from an EMBL/GenBank/DDBJ whole genome shotgun (WGS) entry which is preliminary data.</text>
</comment>
<protein>
    <submittedName>
        <fullName evidence="5">Pilus assembly protein CpaC</fullName>
    </submittedName>
</protein>
<dbReference type="PANTHER" id="PTHR30332:SF17">
    <property type="entry name" value="TYPE IV PILIATION SYSTEM PROTEIN DR_0774-RELATED"/>
    <property type="match status" value="1"/>
</dbReference>
<evidence type="ECO:0000259" key="4">
    <source>
        <dbReference type="Pfam" id="PF13629"/>
    </source>
</evidence>
<evidence type="ECO:0000313" key="5">
    <source>
        <dbReference type="EMBL" id="KPQ29153.1"/>
    </source>
</evidence>
<gene>
    <name evidence="5" type="primary">cpaC</name>
    <name evidence="5" type="ORF">HLUCCX14_07705</name>
</gene>
<dbReference type="OrthoDB" id="9775455at2"/>
<sequence length="396" mass="41796">MCNKTGWVKAFSLWFRHIVPGLLLAFTTSAFASGKPVSLGQGEQDVLQFLEPLAKISVSDPRVVSVTASGESEVIVTAESPGTATVRVWLEGASLPRVTGYQVSRFGGAKNPTPMQVQTDIRIVEVNRSELNTLGVYYSRLFNGGANGVTIAPPGSASAGAAGSAPSIPGALRAEGFNLFSFGSNSLSVINALESGGFAYTLAEPSLVSLSGQTATFLSGGEFPIPVSSRDGDVQIEFKEFGVSLALTPTVIDENQIVLKVAPEVSELDFSSGVTTAGVSVPGLRIRRTETMVSMAPGQSFIISGLVSRSTTNSSDRLPGLGNIPILGAFFRSDRVSSEDKELIMVVTPRFVTAMSRLPAEVRNFGRQYEQSSTDWFDMAINPGKAGAPIESGLSW</sequence>
<dbReference type="PRINTS" id="PR00811">
    <property type="entry name" value="BCTERIALGSPD"/>
</dbReference>
<dbReference type="Proteomes" id="UP000050416">
    <property type="component" value="Unassembled WGS sequence"/>
</dbReference>
<name>A0A0P7YF94_9GAMM</name>
<comment type="similarity">
    <text evidence="1">Belongs to the bacterial secretin family.</text>
</comment>
<feature type="domain" description="Pilus formation protein N-terminal" evidence="4">
    <location>
        <begin position="37"/>
        <end position="98"/>
    </location>
</feature>
<accession>A0A0P7YF94</accession>
<reference evidence="5 6" key="1">
    <citation type="submission" date="2015-09" db="EMBL/GenBank/DDBJ databases">
        <title>Identification and resolution of microdiversity through metagenomic sequencing of parallel consortia.</title>
        <authorList>
            <person name="Nelson W.C."/>
            <person name="Romine M.F."/>
            <person name="Lindemann S.R."/>
        </authorList>
    </citation>
    <scope>NUCLEOTIDE SEQUENCE [LARGE SCALE GENOMIC DNA]</scope>
    <source>
        <strain evidence="5">HL-55</strain>
    </source>
</reference>
<dbReference type="Pfam" id="PF00263">
    <property type="entry name" value="Secretin"/>
    <property type="match status" value="1"/>
</dbReference>
<dbReference type="GO" id="GO:0015627">
    <property type="term" value="C:type II protein secretion system complex"/>
    <property type="evidence" value="ECO:0007669"/>
    <property type="project" value="TreeGrafter"/>
</dbReference>
<evidence type="ECO:0000256" key="2">
    <source>
        <dbReference type="SAM" id="SignalP"/>
    </source>
</evidence>
<evidence type="ECO:0000256" key="1">
    <source>
        <dbReference type="RuleBase" id="RU004003"/>
    </source>
</evidence>
<dbReference type="GO" id="GO:0009306">
    <property type="term" value="P:protein secretion"/>
    <property type="evidence" value="ECO:0007669"/>
    <property type="project" value="InterPro"/>
</dbReference>